<name>A0A8B8QDF9_9MYRT</name>
<dbReference type="CDD" id="cd14291">
    <property type="entry name" value="UBA1_NUB1_like"/>
    <property type="match status" value="1"/>
</dbReference>
<dbReference type="Proteomes" id="UP000827889">
    <property type="component" value="Chromosome 4"/>
</dbReference>
<dbReference type="CDD" id="cd14270">
    <property type="entry name" value="UBA"/>
    <property type="match status" value="1"/>
</dbReference>
<dbReference type="GeneID" id="115751034"/>
<accession>A0A8B8QDF9</accession>
<dbReference type="GO" id="GO:0031593">
    <property type="term" value="F:polyubiquitin modification-dependent protein binding"/>
    <property type="evidence" value="ECO:0007669"/>
    <property type="project" value="UniProtKB-ARBA"/>
</dbReference>
<proteinExistence type="predicted"/>
<dbReference type="Gene3D" id="1.10.8.10">
    <property type="entry name" value="DNA helicase RuvA subunit, C-terminal domain"/>
    <property type="match status" value="3"/>
</dbReference>
<evidence type="ECO:0000313" key="4">
    <source>
        <dbReference type="RefSeq" id="XP_030544578.2"/>
    </source>
</evidence>
<dbReference type="SUPFAM" id="SSF46934">
    <property type="entry name" value="UBA-like"/>
    <property type="match status" value="3"/>
</dbReference>
<sequence length="560" mass="61946">MAKLKVAGTWSGAIEVELDVWTVPMLREEVARRSNLSPDSINLICAGMVLKGTDGTAKLSDLGLKSNAKILSTRVSADQGKSLKEEAMAEDERSRRLARVKAAATALAKRHADGSLPLEDFNIELEDQSGKKVNMGSETDQRAVMMGLMLHSNAKQLIRRQKYGDALEVLAMGEESFSLCNPQFIEMVDNVPIMQIDMVWCYFMLQDISSLSVAGIRLQKAREGIERAHGKDYSRVRLLQGGRYPEIALHLRLELLEGVVAYHSGHFDKSRKALTSAQEKFLKLQVPDESLSLVMSMGFKERDARRALRMTNQDVGSAIDFLIEEKSKRSQKREEDMKRKQEIREQKSYGVTPAKKPVDLQRLNELVSIGFEKALAAEALRRNENDTQKALDDLTNFETNATIQNDIESRKRKRQQKADEAAIEQLVSMGFDRSRAVEAVSGGHTVEQAMQKLLVQPQGLPNQPENANPVTATPATTSALSINNEVSGSMNNIDEVGDASAHAGMDDRDVEMEEELADELAQADAFSDYDIEVTKEGEAIEEYLSLLASGGGSSSATQPR</sequence>
<feature type="domain" description="UBA" evidence="1">
    <location>
        <begin position="357"/>
        <end position="397"/>
    </location>
</feature>
<dbReference type="InterPro" id="IPR000626">
    <property type="entry name" value="Ubiquitin-like_dom"/>
</dbReference>
<dbReference type="InterPro" id="IPR039749">
    <property type="entry name" value="NUB1"/>
</dbReference>
<gene>
    <name evidence="4" type="primary">LOC115751034</name>
</gene>
<dbReference type="InterPro" id="IPR009060">
    <property type="entry name" value="UBA-like_sf"/>
</dbReference>
<reference evidence="4" key="1">
    <citation type="submission" date="2025-08" db="UniProtKB">
        <authorList>
            <consortium name="RefSeq"/>
        </authorList>
    </citation>
    <scope>IDENTIFICATION</scope>
    <source>
        <tissue evidence="4">Leaf</tissue>
    </source>
</reference>
<dbReference type="PROSITE" id="PS50053">
    <property type="entry name" value="UBIQUITIN_2"/>
    <property type="match status" value="1"/>
</dbReference>
<dbReference type="AlphaFoldDB" id="A0A8B8QDF9"/>
<dbReference type="PROSITE" id="PS50030">
    <property type="entry name" value="UBA"/>
    <property type="match status" value="3"/>
</dbReference>
<dbReference type="KEGG" id="rarg:115751034"/>
<organism evidence="3 4">
    <name type="scientific">Rhodamnia argentea</name>
    <dbReference type="NCBI Taxonomy" id="178133"/>
    <lineage>
        <taxon>Eukaryota</taxon>
        <taxon>Viridiplantae</taxon>
        <taxon>Streptophyta</taxon>
        <taxon>Embryophyta</taxon>
        <taxon>Tracheophyta</taxon>
        <taxon>Spermatophyta</taxon>
        <taxon>Magnoliopsida</taxon>
        <taxon>eudicotyledons</taxon>
        <taxon>Gunneridae</taxon>
        <taxon>Pentapetalae</taxon>
        <taxon>rosids</taxon>
        <taxon>malvids</taxon>
        <taxon>Myrtales</taxon>
        <taxon>Myrtaceae</taxon>
        <taxon>Myrtoideae</taxon>
        <taxon>Myrteae</taxon>
        <taxon>Australasian group</taxon>
        <taxon>Rhodamnia</taxon>
    </lineage>
</organism>
<feature type="domain" description="Ubiquitin-like" evidence="2">
    <location>
        <begin position="22"/>
        <end position="70"/>
    </location>
</feature>
<dbReference type="InterPro" id="IPR015940">
    <property type="entry name" value="UBA"/>
</dbReference>
<dbReference type="GO" id="GO:2000058">
    <property type="term" value="P:regulation of ubiquitin-dependent protein catabolic process"/>
    <property type="evidence" value="ECO:0007669"/>
    <property type="project" value="TreeGrafter"/>
</dbReference>
<evidence type="ECO:0000259" key="1">
    <source>
        <dbReference type="PROSITE" id="PS50030"/>
    </source>
</evidence>
<keyword evidence="3" id="KW-1185">Reference proteome</keyword>
<dbReference type="SMART" id="SM00165">
    <property type="entry name" value="UBA"/>
    <property type="match status" value="3"/>
</dbReference>
<dbReference type="Pfam" id="PF00627">
    <property type="entry name" value="UBA"/>
    <property type="match status" value="1"/>
</dbReference>
<protein>
    <submittedName>
        <fullName evidence="4">NEDD8 ultimate buster 1</fullName>
    </submittedName>
</protein>
<evidence type="ECO:0000313" key="3">
    <source>
        <dbReference type="Proteomes" id="UP000827889"/>
    </source>
</evidence>
<feature type="domain" description="UBA" evidence="1">
    <location>
        <begin position="285"/>
        <end position="325"/>
    </location>
</feature>
<dbReference type="PANTHER" id="PTHR12948:SF3">
    <property type="entry name" value="NEDD8 ULTIMATE BUSTER 1"/>
    <property type="match status" value="1"/>
</dbReference>
<dbReference type="Pfam" id="PF22562">
    <property type="entry name" value="UBA_7"/>
    <property type="match status" value="1"/>
</dbReference>
<dbReference type="PANTHER" id="PTHR12948">
    <property type="entry name" value="NEDD8 ULTIMATE BUSTER-1 BS4 PROTEIN"/>
    <property type="match status" value="1"/>
</dbReference>
<dbReference type="RefSeq" id="XP_030544578.2">
    <property type="nucleotide sequence ID" value="XM_030688718.2"/>
</dbReference>
<feature type="domain" description="UBA" evidence="1">
    <location>
        <begin position="417"/>
        <end position="456"/>
    </location>
</feature>
<evidence type="ECO:0000259" key="2">
    <source>
        <dbReference type="PROSITE" id="PS50053"/>
    </source>
</evidence>